<gene>
    <name evidence="2" type="ORF">glysoja_046472</name>
</gene>
<dbReference type="GO" id="GO:0008540">
    <property type="term" value="C:proteasome regulatory particle, base subcomplex"/>
    <property type="evidence" value="ECO:0007669"/>
    <property type="project" value="TreeGrafter"/>
</dbReference>
<dbReference type="Proteomes" id="UP000053555">
    <property type="component" value="Unassembled WGS sequence"/>
</dbReference>
<organism evidence="2">
    <name type="scientific">Glycine soja</name>
    <name type="common">Wild soybean</name>
    <dbReference type="NCBI Taxonomy" id="3848"/>
    <lineage>
        <taxon>Eukaryota</taxon>
        <taxon>Viridiplantae</taxon>
        <taxon>Streptophyta</taxon>
        <taxon>Embryophyta</taxon>
        <taxon>Tracheophyta</taxon>
        <taxon>Spermatophyta</taxon>
        <taxon>Magnoliopsida</taxon>
        <taxon>eudicotyledons</taxon>
        <taxon>Gunneridae</taxon>
        <taxon>Pentapetalae</taxon>
        <taxon>rosids</taxon>
        <taxon>fabids</taxon>
        <taxon>Fabales</taxon>
        <taxon>Fabaceae</taxon>
        <taxon>Papilionoideae</taxon>
        <taxon>50 kb inversion clade</taxon>
        <taxon>NPAAA clade</taxon>
        <taxon>indigoferoid/millettioid clade</taxon>
        <taxon>Phaseoleae</taxon>
        <taxon>Glycine</taxon>
        <taxon>Glycine subgen. Soja</taxon>
    </lineage>
</organism>
<dbReference type="EMBL" id="KN647380">
    <property type="protein sequence ID" value="KHN36956.1"/>
    <property type="molecule type" value="Genomic_DNA"/>
</dbReference>
<evidence type="ECO:0000256" key="1">
    <source>
        <dbReference type="ARBA" id="ARBA00022737"/>
    </source>
</evidence>
<dbReference type="AlphaFoldDB" id="A0A0B2RR55"/>
<sequence>MTLLSYAYAGIGNVLKVKNLLGHCSQHLDKGETHQGPIVLGIAMVAMAKELGVKMEIRLEHLLQYGEQNIRQAVPLALGLLCI</sequence>
<accession>A0A0B2RR55</accession>
<protein>
    <submittedName>
        <fullName evidence="2">26S proteasome non-ATPase regulatory subunit 2 1A</fullName>
    </submittedName>
</protein>
<proteinExistence type="predicted"/>
<dbReference type="GO" id="GO:0043161">
    <property type="term" value="P:proteasome-mediated ubiquitin-dependent protein catabolic process"/>
    <property type="evidence" value="ECO:0007669"/>
    <property type="project" value="TreeGrafter"/>
</dbReference>
<dbReference type="PANTHER" id="PTHR10943:SF1">
    <property type="entry name" value="26S PROTEASOME NON-ATPASE REGULATORY SUBUNIT 2"/>
    <property type="match status" value="1"/>
</dbReference>
<keyword evidence="1" id="KW-0677">Repeat</keyword>
<name>A0A0B2RR55_GLYSO</name>
<dbReference type="InterPro" id="IPR011989">
    <property type="entry name" value="ARM-like"/>
</dbReference>
<keyword evidence="2" id="KW-0647">Proteasome</keyword>
<dbReference type="GO" id="GO:0005634">
    <property type="term" value="C:nucleus"/>
    <property type="evidence" value="ECO:0007669"/>
    <property type="project" value="TreeGrafter"/>
</dbReference>
<dbReference type="GO" id="GO:0034515">
    <property type="term" value="C:proteasome storage granule"/>
    <property type="evidence" value="ECO:0007669"/>
    <property type="project" value="TreeGrafter"/>
</dbReference>
<dbReference type="Gene3D" id="1.25.10.10">
    <property type="entry name" value="Leucine-rich Repeat Variant"/>
    <property type="match status" value="1"/>
</dbReference>
<dbReference type="PANTHER" id="PTHR10943">
    <property type="entry name" value="26S PROTEASOME NON-ATPASE REGULATORY SUBUNIT"/>
    <property type="match status" value="1"/>
</dbReference>
<evidence type="ECO:0000313" key="2">
    <source>
        <dbReference type="EMBL" id="KHN36956.1"/>
    </source>
</evidence>
<reference evidence="2" key="1">
    <citation type="submission" date="2014-07" db="EMBL/GenBank/DDBJ databases">
        <title>Identification of a novel salt tolerance gene in wild soybean by whole-genome sequencing.</title>
        <authorList>
            <person name="Lam H.-M."/>
            <person name="Qi X."/>
            <person name="Li M.-W."/>
            <person name="Liu X."/>
            <person name="Xie M."/>
            <person name="Ni M."/>
            <person name="Xu X."/>
        </authorList>
    </citation>
    <scope>NUCLEOTIDE SEQUENCE [LARGE SCALE GENOMIC DNA]</scope>
    <source>
        <tissue evidence="2">Root</tissue>
    </source>
</reference>